<keyword evidence="1" id="KW-0732">Signal</keyword>
<feature type="chain" id="PRO_5041262901" evidence="1">
    <location>
        <begin position="16"/>
        <end position="81"/>
    </location>
</feature>
<gene>
    <name evidence="2" type="ORF">CYNAS_LOCUS11763</name>
</gene>
<accession>A0AA36M6S0</accession>
<dbReference type="Proteomes" id="UP001176961">
    <property type="component" value="Unassembled WGS sequence"/>
</dbReference>
<evidence type="ECO:0000313" key="2">
    <source>
        <dbReference type="EMBL" id="CAJ0599780.1"/>
    </source>
</evidence>
<feature type="signal peptide" evidence="1">
    <location>
        <begin position="1"/>
        <end position="15"/>
    </location>
</feature>
<comment type="caution">
    <text evidence="2">The sequence shown here is derived from an EMBL/GenBank/DDBJ whole genome shotgun (WGS) entry which is preliminary data.</text>
</comment>
<sequence length="81" mass="9690">MKLFLILSIFVICAAELRVLWRCETITAHPPRCEKFTQFHRLNLRIAISPEIIYERKEDCEKNCLYWASKHGWTVTLTKKH</sequence>
<keyword evidence="3" id="KW-1185">Reference proteome</keyword>
<evidence type="ECO:0000256" key="1">
    <source>
        <dbReference type="SAM" id="SignalP"/>
    </source>
</evidence>
<evidence type="ECO:0000313" key="3">
    <source>
        <dbReference type="Proteomes" id="UP001176961"/>
    </source>
</evidence>
<proteinExistence type="predicted"/>
<protein>
    <submittedName>
        <fullName evidence="2">Uncharacterized protein</fullName>
    </submittedName>
</protein>
<dbReference type="EMBL" id="CATQJL010000223">
    <property type="protein sequence ID" value="CAJ0599780.1"/>
    <property type="molecule type" value="Genomic_DNA"/>
</dbReference>
<name>A0AA36M6S0_CYLNA</name>
<organism evidence="2 3">
    <name type="scientific">Cylicocyclus nassatus</name>
    <name type="common">Nematode worm</name>
    <dbReference type="NCBI Taxonomy" id="53992"/>
    <lineage>
        <taxon>Eukaryota</taxon>
        <taxon>Metazoa</taxon>
        <taxon>Ecdysozoa</taxon>
        <taxon>Nematoda</taxon>
        <taxon>Chromadorea</taxon>
        <taxon>Rhabditida</taxon>
        <taxon>Rhabditina</taxon>
        <taxon>Rhabditomorpha</taxon>
        <taxon>Strongyloidea</taxon>
        <taxon>Strongylidae</taxon>
        <taxon>Cylicocyclus</taxon>
    </lineage>
</organism>
<dbReference type="AlphaFoldDB" id="A0AA36M6S0"/>
<reference evidence="2" key="1">
    <citation type="submission" date="2023-07" db="EMBL/GenBank/DDBJ databases">
        <authorList>
            <consortium name="CYATHOMIX"/>
        </authorList>
    </citation>
    <scope>NUCLEOTIDE SEQUENCE</scope>
    <source>
        <strain evidence="2">N/A</strain>
    </source>
</reference>